<feature type="region of interest" description="Disordered" evidence="1">
    <location>
        <begin position="526"/>
        <end position="554"/>
    </location>
</feature>
<proteinExistence type="predicted"/>
<sequence length="651" mass="72019">MTSVKHGMSHWYDPIPLARIAVRVVVSSVFGAFADRRELVAAVNPVANHPFDPTHDYSDHYNEAGEFWFDFLADTGDGWASTRAVAQLASGECIRPDGWDGALPRGQLLVMGGDQVYPTASHQAYHERLVAPWESACEDVPRALGLEADRADLGDLYAIPGNHDWYDGLIAFSHLFARRTYASPHLASMVRTGKIIARRQTRQVRSYFALKLPHGWWMWGTDSQLEGFIDQPQVDFFRYVAQQWMDPGSKLILCVGQPSWTYVDPADPRPAFNSFAFLSRLAADTLGRNGQPSGHQLKLVLTGDAHHYARHMENDVHYVTAGGGGAFLHPTHQLRQHIAFAWESPPPNQSELAGRKTYPRHFELARSAGEEGTEAVYPSRRDSFVQSLKTLGFAAYNPKFVLLYACFYGLLLWAMEARVANHKAGEMLARFQKLDGDYGAALAGIIDMMVHTPVVVVLLLMTWGVYIYFADWQDSRLRRTIAGSIHAIGHIALFMAIAAAALPAYGQWVAGRQASVAQSSTVAVTGKPDMSERVANPEPSQSRQMAPLSDQADDTGTWNAVTSGLLVAMGAGLASASWFGLYLFGSLTMTGRHWNEAFSATRIRHFKNMLRMKIDADGLTLYPVGIRHVPGSDVPGRDIRGEMIEQPLHIA</sequence>
<protein>
    <recommendedName>
        <fullName evidence="5">Metallophosphoesterase</fullName>
    </recommendedName>
</protein>
<evidence type="ECO:0000256" key="2">
    <source>
        <dbReference type="SAM" id="Phobius"/>
    </source>
</evidence>
<feature type="transmembrane region" description="Helical" evidence="2">
    <location>
        <begin position="481"/>
        <end position="505"/>
    </location>
</feature>
<dbReference type="EMBL" id="CP053015">
    <property type="protein sequence ID" value="QJQ31300.1"/>
    <property type="molecule type" value="Genomic_DNA"/>
</dbReference>
<feature type="transmembrane region" description="Helical" evidence="2">
    <location>
        <begin position="440"/>
        <end position="469"/>
    </location>
</feature>
<accession>A0A6M4ASA4</accession>
<organism evidence="3 4">
    <name type="scientific">Sphingomonas lacunae</name>
    <dbReference type="NCBI Taxonomy" id="2698828"/>
    <lineage>
        <taxon>Bacteria</taxon>
        <taxon>Pseudomonadati</taxon>
        <taxon>Pseudomonadota</taxon>
        <taxon>Alphaproteobacteria</taxon>
        <taxon>Sphingomonadales</taxon>
        <taxon>Sphingomonadaceae</taxon>
        <taxon>Sphingomonas</taxon>
    </lineage>
</organism>
<keyword evidence="4" id="KW-1185">Reference proteome</keyword>
<keyword evidence="2" id="KW-0812">Transmembrane</keyword>
<reference evidence="3 4" key="1">
    <citation type="submission" date="2020-01" db="EMBL/GenBank/DDBJ databases">
        <title>Sphingomonas sp. strain CSW-10.</title>
        <authorList>
            <person name="Chen W.-M."/>
        </authorList>
    </citation>
    <scope>NUCLEOTIDE SEQUENCE [LARGE SCALE GENOMIC DNA]</scope>
    <source>
        <strain evidence="3 4">CSW-10</strain>
    </source>
</reference>
<keyword evidence="2" id="KW-0472">Membrane</keyword>
<keyword evidence="2" id="KW-1133">Transmembrane helix</keyword>
<feature type="transmembrane region" description="Helical" evidence="2">
    <location>
        <begin position="565"/>
        <end position="584"/>
    </location>
</feature>
<evidence type="ECO:0000256" key="1">
    <source>
        <dbReference type="SAM" id="MobiDB-lite"/>
    </source>
</evidence>
<dbReference type="AlphaFoldDB" id="A0A6M4ASA4"/>
<dbReference type="PANTHER" id="PTHR34211">
    <property type="entry name" value="CALCINEURIN-LIKE METALLO-PHOSPHOESTERASE SUPERFAMILY PROTEIN"/>
    <property type="match status" value="1"/>
</dbReference>
<evidence type="ECO:0008006" key="5">
    <source>
        <dbReference type="Google" id="ProtNLM"/>
    </source>
</evidence>
<name>A0A6M4ASA4_9SPHN</name>
<dbReference type="PANTHER" id="PTHR34211:SF3">
    <property type="entry name" value="CALCINEURIN-LIKE METALLO-PHOSPHOESTERASE SUPERFAMILY PROTEIN"/>
    <property type="match status" value="1"/>
</dbReference>
<evidence type="ECO:0000313" key="4">
    <source>
        <dbReference type="Proteomes" id="UP000503018"/>
    </source>
</evidence>
<dbReference type="SUPFAM" id="SSF56300">
    <property type="entry name" value="Metallo-dependent phosphatases"/>
    <property type="match status" value="1"/>
</dbReference>
<dbReference type="RefSeq" id="WP_169943517.1">
    <property type="nucleotide sequence ID" value="NZ_CP053015.1"/>
</dbReference>
<evidence type="ECO:0000313" key="3">
    <source>
        <dbReference type="EMBL" id="QJQ31300.1"/>
    </source>
</evidence>
<gene>
    <name evidence="3" type="ORF">GV829_01620</name>
</gene>
<dbReference type="KEGG" id="slan:GV829_01620"/>
<feature type="transmembrane region" description="Helical" evidence="2">
    <location>
        <begin position="401"/>
        <end position="420"/>
    </location>
</feature>
<dbReference type="InterPro" id="IPR029052">
    <property type="entry name" value="Metallo-depent_PP-like"/>
</dbReference>
<dbReference type="Proteomes" id="UP000503018">
    <property type="component" value="Chromosome"/>
</dbReference>